<gene>
    <name evidence="1" type="ORF">SAMN04488029_3239</name>
</gene>
<evidence type="ECO:0000313" key="2">
    <source>
        <dbReference type="Proteomes" id="UP000192472"/>
    </source>
</evidence>
<keyword evidence="2" id="KW-1185">Reference proteome</keyword>
<dbReference type="InterPro" id="IPR027961">
    <property type="entry name" value="DUF4442"/>
</dbReference>
<dbReference type="AlphaFoldDB" id="A0A1W2GKA6"/>
<accession>A0A1W2GKA6</accession>
<dbReference type="Gene3D" id="3.10.129.10">
    <property type="entry name" value="Hotdog Thioesterase"/>
    <property type="match status" value="1"/>
</dbReference>
<dbReference type="Pfam" id="PF14539">
    <property type="entry name" value="DUF4442"/>
    <property type="match status" value="1"/>
</dbReference>
<reference evidence="1 2" key="1">
    <citation type="submission" date="2017-04" db="EMBL/GenBank/DDBJ databases">
        <authorList>
            <person name="Afonso C.L."/>
            <person name="Miller P.J."/>
            <person name="Scott M.A."/>
            <person name="Spackman E."/>
            <person name="Goraichik I."/>
            <person name="Dimitrov K.M."/>
            <person name="Suarez D.L."/>
            <person name="Swayne D.E."/>
        </authorList>
    </citation>
    <scope>NUCLEOTIDE SEQUENCE [LARGE SCALE GENOMIC DNA]</scope>
    <source>
        <strain evidence="1 2">DSM 26133</strain>
    </source>
</reference>
<sequence length="174" mass="20414">MEKLAHRLGDIFGRGRVFKLMFNLFPGFRRTGARMIEASDDFHYTKIKLPLNYKTRNYVGTIYGGSIYSCVDGIYMVQLINILGKHYVVWDKRASIRFRRPGNTTLFAEFLITKEFISQIKSEIQELREKDYVLKVDLVDSEGKVYAEVEKVLYISTKEHYKEKRRVKKLAGKI</sequence>
<dbReference type="OrthoDB" id="9814774at2"/>
<dbReference type="EMBL" id="FWYF01000003">
    <property type="protein sequence ID" value="SMD37103.1"/>
    <property type="molecule type" value="Genomic_DNA"/>
</dbReference>
<protein>
    <recommendedName>
        <fullName evidence="3">Acyl-coenzyme A thioesterase PaaI, contains HGG motif</fullName>
    </recommendedName>
</protein>
<dbReference type="InterPro" id="IPR029069">
    <property type="entry name" value="HotDog_dom_sf"/>
</dbReference>
<proteinExistence type="predicted"/>
<dbReference type="Proteomes" id="UP000192472">
    <property type="component" value="Unassembled WGS sequence"/>
</dbReference>
<organism evidence="1 2">
    <name type="scientific">Reichenbachiella faecimaris</name>
    <dbReference type="NCBI Taxonomy" id="692418"/>
    <lineage>
        <taxon>Bacteria</taxon>
        <taxon>Pseudomonadati</taxon>
        <taxon>Bacteroidota</taxon>
        <taxon>Cytophagia</taxon>
        <taxon>Cytophagales</taxon>
        <taxon>Reichenbachiellaceae</taxon>
        <taxon>Reichenbachiella</taxon>
    </lineage>
</organism>
<evidence type="ECO:0008006" key="3">
    <source>
        <dbReference type="Google" id="ProtNLM"/>
    </source>
</evidence>
<dbReference type="RefSeq" id="WP_084373864.1">
    <property type="nucleotide sequence ID" value="NZ_FWYF01000003.1"/>
</dbReference>
<dbReference type="SUPFAM" id="SSF54637">
    <property type="entry name" value="Thioesterase/thiol ester dehydrase-isomerase"/>
    <property type="match status" value="1"/>
</dbReference>
<dbReference type="STRING" id="692418.SAMN04488029_3239"/>
<evidence type="ECO:0000313" key="1">
    <source>
        <dbReference type="EMBL" id="SMD37103.1"/>
    </source>
</evidence>
<name>A0A1W2GKA6_REIFA</name>